<keyword evidence="5 6" id="KW-0472">Membrane</keyword>
<evidence type="ECO:0000256" key="5">
    <source>
        <dbReference type="ARBA" id="ARBA00023136"/>
    </source>
</evidence>
<name>V4RBS3_9HYPH</name>
<feature type="transmembrane region" description="Helical" evidence="6">
    <location>
        <begin position="256"/>
        <end position="279"/>
    </location>
</feature>
<dbReference type="SUPFAM" id="SSF103473">
    <property type="entry name" value="MFS general substrate transporter"/>
    <property type="match status" value="1"/>
</dbReference>
<dbReference type="GO" id="GO:0005886">
    <property type="term" value="C:plasma membrane"/>
    <property type="evidence" value="ECO:0007669"/>
    <property type="project" value="UniProtKB-SubCell"/>
</dbReference>
<accession>V4RBS3</accession>
<proteinExistence type="predicted"/>
<dbReference type="EMBL" id="AWXZ01000040">
    <property type="protein sequence ID" value="ESR22849.1"/>
    <property type="molecule type" value="Genomic_DNA"/>
</dbReference>
<dbReference type="AlphaFoldDB" id="V4RBS3"/>
<evidence type="ECO:0000313" key="9">
    <source>
        <dbReference type="Proteomes" id="UP000017819"/>
    </source>
</evidence>
<dbReference type="CDD" id="cd17324">
    <property type="entry name" value="MFS_NepI_like"/>
    <property type="match status" value="1"/>
</dbReference>
<dbReference type="Gene3D" id="1.20.1250.20">
    <property type="entry name" value="MFS general substrate transporter like domains"/>
    <property type="match status" value="1"/>
</dbReference>
<evidence type="ECO:0000256" key="1">
    <source>
        <dbReference type="ARBA" id="ARBA00004651"/>
    </source>
</evidence>
<dbReference type="Pfam" id="PF07690">
    <property type="entry name" value="MFS_1"/>
    <property type="match status" value="1"/>
</dbReference>
<comment type="subcellular location">
    <subcellularLocation>
        <location evidence="1">Cell membrane</location>
        <topology evidence="1">Multi-pass membrane protein</topology>
    </subcellularLocation>
</comment>
<dbReference type="Proteomes" id="UP000017819">
    <property type="component" value="Unassembled WGS sequence"/>
</dbReference>
<evidence type="ECO:0000313" key="8">
    <source>
        <dbReference type="EMBL" id="ESR22849.1"/>
    </source>
</evidence>
<sequence>MSLGVFGLVGAEFLPASLLTSMASDLAVSEGMAGQAVTATAVTGLLASLTVAALTYGIDRRRVLLGFSVLLVLSNFVVALAPNMWVLLLGRILLGAALGGFWSLSTAVVMRLVPPADVPRALSIVVSGVSAATIFAAPVGSFLGELWGWRSVFVGAAVLGGITFMMQLATLPALPPRGRASLGTLARLLARRRVALAMLAVLLVFAGHMGMFTYVRPFLEGVTGIGVGAVSATLLAFGVANFAGNYLGGLMVARSLRLTLALAPLTIGTLAILLAGTGGSFVTDLAIVSLWGLSFGTVPVGWSAWIARSVEDEAESAGGLLVAAINLAIALGAAVGGLVLELSGIESVFVASGSLLLLAAATVLAAVRPAAMAAKAT</sequence>
<evidence type="ECO:0000256" key="4">
    <source>
        <dbReference type="ARBA" id="ARBA00022989"/>
    </source>
</evidence>
<gene>
    <name evidence="8" type="ORF">N177_3986</name>
</gene>
<organism evidence="8 9">
    <name type="scientific">Lutibaculum baratangense AMV1</name>
    <dbReference type="NCBI Taxonomy" id="631454"/>
    <lineage>
        <taxon>Bacteria</taxon>
        <taxon>Pseudomonadati</taxon>
        <taxon>Pseudomonadota</taxon>
        <taxon>Alphaproteobacteria</taxon>
        <taxon>Hyphomicrobiales</taxon>
        <taxon>Tepidamorphaceae</taxon>
        <taxon>Lutibaculum</taxon>
    </lineage>
</organism>
<dbReference type="PROSITE" id="PS50850">
    <property type="entry name" value="MFS"/>
    <property type="match status" value="1"/>
</dbReference>
<protein>
    <submittedName>
        <fullName evidence="8">Major facilitator superfamily MFS_1</fullName>
    </submittedName>
</protein>
<dbReference type="PANTHER" id="PTHR43124:SF5">
    <property type="entry name" value="PURINE RIBONUCLEOSIDE EFFLUX PUMP NEPI"/>
    <property type="match status" value="1"/>
</dbReference>
<feature type="transmembrane region" description="Helical" evidence="6">
    <location>
        <begin position="63"/>
        <end position="82"/>
    </location>
</feature>
<dbReference type="PATRIC" id="fig|631454.5.peg.3938"/>
<feature type="transmembrane region" description="Helical" evidence="6">
    <location>
        <begin position="152"/>
        <end position="174"/>
    </location>
</feature>
<comment type="caution">
    <text evidence="8">The sequence shown here is derived from an EMBL/GenBank/DDBJ whole genome shotgun (WGS) entry which is preliminary data.</text>
</comment>
<dbReference type="InterPro" id="IPR050189">
    <property type="entry name" value="MFS_Efflux_Transporters"/>
</dbReference>
<feature type="transmembrane region" description="Helical" evidence="6">
    <location>
        <begin position="121"/>
        <end position="140"/>
    </location>
</feature>
<feature type="transmembrane region" description="Helical" evidence="6">
    <location>
        <begin position="348"/>
        <end position="367"/>
    </location>
</feature>
<reference evidence="8 9" key="1">
    <citation type="journal article" date="2014" name="Genome Announc.">
        <title>Draft Genome Sequence of Lutibaculum baratangense Strain AMV1T, Isolated from a Mud Volcano in Andamans, India.</title>
        <authorList>
            <person name="Singh A."/>
            <person name="Sreenivas A."/>
            <person name="Sathyanarayana Reddy G."/>
            <person name="Pinnaka A.K."/>
            <person name="Shivaji S."/>
        </authorList>
    </citation>
    <scope>NUCLEOTIDE SEQUENCE [LARGE SCALE GENOMIC DNA]</scope>
    <source>
        <strain evidence="8 9">AMV1</strain>
    </source>
</reference>
<feature type="transmembrane region" description="Helical" evidence="6">
    <location>
        <begin position="194"/>
        <end position="215"/>
    </location>
</feature>
<feature type="transmembrane region" description="Helical" evidence="6">
    <location>
        <begin position="88"/>
        <end position="109"/>
    </location>
</feature>
<keyword evidence="4 6" id="KW-1133">Transmembrane helix</keyword>
<keyword evidence="3 6" id="KW-0812">Transmembrane</keyword>
<evidence type="ECO:0000256" key="3">
    <source>
        <dbReference type="ARBA" id="ARBA00022692"/>
    </source>
</evidence>
<dbReference type="InterPro" id="IPR036259">
    <property type="entry name" value="MFS_trans_sf"/>
</dbReference>
<feature type="transmembrane region" description="Helical" evidence="6">
    <location>
        <begin position="33"/>
        <end position="56"/>
    </location>
</feature>
<dbReference type="eggNOG" id="COG2814">
    <property type="taxonomic scope" value="Bacteria"/>
</dbReference>
<dbReference type="InterPro" id="IPR020846">
    <property type="entry name" value="MFS_dom"/>
</dbReference>
<feature type="transmembrane region" description="Helical" evidence="6">
    <location>
        <begin position="319"/>
        <end position="342"/>
    </location>
</feature>
<dbReference type="InterPro" id="IPR011701">
    <property type="entry name" value="MFS"/>
</dbReference>
<dbReference type="PANTHER" id="PTHR43124">
    <property type="entry name" value="PURINE EFFLUX PUMP PBUE"/>
    <property type="match status" value="1"/>
</dbReference>
<feature type="transmembrane region" description="Helical" evidence="6">
    <location>
        <begin position="221"/>
        <end position="244"/>
    </location>
</feature>
<dbReference type="STRING" id="631454.N177_3986"/>
<dbReference type="GO" id="GO:0022857">
    <property type="term" value="F:transmembrane transporter activity"/>
    <property type="evidence" value="ECO:0007669"/>
    <property type="project" value="InterPro"/>
</dbReference>
<feature type="domain" description="Major facilitator superfamily (MFS) profile" evidence="7">
    <location>
        <begin position="1"/>
        <end position="371"/>
    </location>
</feature>
<keyword evidence="9" id="KW-1185">Reference proteome</keyword>
<keyword evidence="2" id="KW-1003">Cell membrane</keyword>
<evidence type="ECO:0000256" key="2">
    <source>
        <dbReference type="ARBA" id="ARBA00022475"/>
    </source>
</evidence>
<feature type="transmembrane region" description="Helical" evidence="6">
    <location>
        <begin position="285"/>
        <end position="307"/>
    </location>
</feature>
<evidence type="ECO:0000259" key="7">
    <source>
        <dbReference type="PROSITE" id="PS50850"/>
    </source>
</evidence>
<evidence type="ECO:0000256" key="6">
    <source>
        <dbReference type="SAM" id="Phobius"/>
    </source>
</evidence>